<reference evidence="8" key="1">
    <citation type="submission" date="2022-06" db="EMBL/GenBank/DDBJ databases">
        <title>Complete genome sequences of two strains of the flax pathogen Septoria linicola.</title>
        <authorList>
            <person name="Lapalu N."/>
            <person name="Simon A."/>
            <person name="Demenou B."/>
            <person name="Paumier D."/>
            <person name="Guillot M.-P."/>
            <person name="Gout L."/>
            <person name="Valade R."/>
        </authorList>
    </citation>
    <scope>NUCLEOTIDE SEQUENCE</scope>
    <source>
        <strain evidence="8">SE15195</strain>
    </source>
</reference>
<evidence type="ECO:0000313" key="8">
    <source>
        <dbReference type="EMBL" id="USW49347.1"/>
    </source>
</evidence>
<feature type="region of interest" description="Disordered" evidence="5">
    <location>
        <begin position="682"/>
        <end position="755"/>
    </location>
</feature>
<dbReference type="PANTHER" id="PTHR12943">
    <property type="entry name" value="HOMOCYSTEINE-RESPONSIVE ENDOPLASMIC RETICULUM-RESIDENT UNIQUITIN-LIKE DOMAIN HERPUD PROTEIN FAMILY MEMBER"/>
    <property type="match status" value="1"/>
</dbReference>
<dbReference type="EMBL" id="CP099419">
    <property type="protein sequence ID" value="USW49347.1"/>
    <property type="molecule type" value="Genomic_DNA"/>
</dbReference>
<feature type="compositionally biased region" description="Basic and acidic residues" evidence="5">
    <location>
        <begin position="682"/>
        <end position="712"/>
    </location>
</feature>
<dbReference type="InterPro" id="IPR039751">
    <property type="entry name" value="HERPUD1/2"/>
</dbReference>
<feature type="compositionally biased region" description="Low complexity" evidence="5">
    <location>
        <begin position="120"/>
        <end position="133"/>
    </location>
</feature>
<feature type="compositionally biased region" description="Low complexity" evidence="5">
    <location>
        <begin position="156"/>
        <end position="166"/>
    </location>
</feature>
<evidence type="ECO:0000256" key="6">
    <source>
        <dbReference type="SAM" id="Phobius"/>
    </source>
</evidence>
<dbReference type="PANTHER" id="PTHR12943:SF27">
    <property type="entry name" value="HOMOCYSTEINE-INDUCED ENDOPLASMIC RETICULUM PROTEIN, ISOFORM A"/>
    <property type="match status" value="1"/>
</dbReference>
<evidence type="ECO:0000256" key="4">
    <source>
        <dbReference type="ARBA" id="ARBA00023136"/>
    </source>
</evidence>
<dbReference type="AlphaFoldDB" id="A0A9Q9ANQ5"/>
<protein>
    <submittedName>
        <fullName evidence="8">Ubiquitin-like domain-containing protein</fullName>
    </submittedName>
</protein>
<dbReference type="GO" id="GO:0016020">
    <property type="term" value="C:membrane"/>
    <property type="evidence" value="ECO:0007669"/>
    <property type="project" value="UniProtKB-SubCell"/>
</dbReference>
<dbReference type="InterPro" id="IPR029071">
    <property type="entry name" value="Ubiquitin-like_domsf"/>
</dbReference>
<feature type="region of interest" description="Disordered" evidence="5">
    <location>
        <begin position="205"/>
        <end position="284"/>
    </location>
</feature>
<dbReference type="Gene3D" id="3.10.20.90">
    <property type="entry name" value="Phosphatidylinositol 3-kinase Catalytic Subunit, Chain A, domain 1"/>
    <property type="match status" value="1"/>
</dbReference>
<feature type="region of interest" description="Disordered" evidence="5">
    <location>
        <begin position="596"/>
        <end position="629"/>
    </location>
</feature>
<feature type="region of interest" description="Disordered" evidence="5">
    <location>
        <begin position="103"/>
        <end position="166"/>
    </location>
</feature>
<dbReference type="PROSITE" id="PS50053">
    <property type="entry name" value="UBIQUITIN_2"/>
    <property type="match status" value="1"/>
</dbReference>
<dbReference type="Proteomes" id="UP001056384">
    <property type="component" value="Chromosome 2"/>
</dbReference>
<feature type="transmembrane region" description="Helical" evidence="6">
    <location>
        <begin position="539"/>
        <end position="559"/>
    </location>
</feature>
<keyword evidence="9" id="KW-1185">Reference proteome</keyword>
<evidence type="ECO:0000256" key="5">
    <source>
        <dbReference type="SAM" id="MobiDB-lite"/>
    </source>
</evidence>
<dbReference type="GO" id="GO:0030968">
    <property type="term" value="P:endoplasmic reticulum unfolded protein response"/>
    <property type="evidence" value="ECO:0007669"/>
    <property type="project" value="TreeGrafter"/>
</dbReference>
<dbReference type="InterPro" id="IPR000626">
    <property type="entry name" value="Ubiquitin-like_dom"/>
</dbReference>
<feature type="compositionally biased region" description="Low complexity" evidence="5">
    <location>
        <begin position="600"/>
        <end position="618"/>
    </location>
</feature>
<dbReference type="OrthoDB" id="21589at2759"/>
<keyword evidence="2 6" id="KW-0812">Transmembrane</keyword>
<keyword evidence="3 6" id="KW-1133">Transmembrane helix</keyword>
<feature type="compositionally biased region" description="Low complexity" evidence="5">
    <location>
        <begin position="727"/>
        <end position="741"/>
    </location>
</feature>
<gene>
    <name evidence="8" type="ORF">Slin15195_G026660</name>
</gene>
<proteinExistence type="predicted"/>
<evidence type="ECO:0000313" key="9">
    <source>
        <dbReference type="Proteomes" id="UP001056384"/>
    </source>
</evidence>
<evidence type="ECO:0000256" key="3">
    <source>
        <dbReference type="ARBA" id="ARBA00022989"/>
    </source>
</evidence>
<organism evidence="8 9">
    <name type="scientific">Septoria linicola</name>
    <dbReference type="NCBI Taxonomy" id="215465"/>
    <lineage>
        <taxon>Eukaryota</taxon>
        <taxon>Fungi</taxon>
        <taxon>Dikarya</taxon>
        <taxon>Ascomycota</taxon>
        <taxon>Pezizomycotina</taxon>
        <taxon>Dothideomycetes</taxon>
        <taxon>Dothideomycetidae</taxon>
        <taxon>Mycosphaerellales</taxon>
        <taxon>Mycosphaerellaceae</taxon>
        <taxon>Septoria</taxon>
    </lineage>
</organism>
<comment type="subcellular location">
    <subcellularLocation>
        <location evidence="1">Membrane</location>
    </subcellularLocation>
</comment>
<evidence type="ECO:0000256" key="2">
    <source>
        <dbReference type="ARBA" id="ARBA00022692"/>
    </source>
</evidence>
<feature type="domain" description="Ubiquitin-like" evidence="7">
    <location>
        <begin position="11"/>
        <end position="79"/>
    </location>
</feature>
<evidence type="ECO:0000256" key="1">
    <source>
        <dbReference type="ARBA" id="ARBA00004370"/>
    </source>
</evidence>
<sequence>MAPPVEPPSTITLRIKVPPGHIEGGADEFTLGTEVPVNAKIGEVRDRIQHIVPSNPSPDRQRLLYGGRALVDNEQTLADALNIRRDPTQDEYVVHLLVKGDGTATAPVPQRRGLSTPGRASPAQPGQQPLPAAGDSTQQTADAQGQHIHHDHAHQQHIQQHQAALAAQQQQLLHALNHLPPTQGQPPAQMPLGLNHMHLGGGFPMFPLGQPFGQQHQGQAMPPQHAQTQTPQIPVAQADGATDTHPPEAPNPTGLPEGQPRSASQPPPRPRGHGVVLEGRGPNGERFHFQQHIQLAHQAALPPGIALPQLPQFEMPQFPQHQAAPRRPGPSALEQARDNIAEMRRMLSELRGLDVATDDQRDRIDRIQQRTQEVNNYIDPFNLGGSHGQANTSLNGARIANTAQGVPMPMQRPVSQPPRVSGISPFPPTVHQAAPVAMAPRSSSDVTCYLLSSPTGPQAILYSPQHGTYTGGTSQTAQAETRIDATPTRQPEGVAAAAPAAANAQPPVNLAQAVAAQPGAAPAQQDGLGAMGPGLINHMWLLMRVLIFAYFILGANLGWRRPLALLAIALGFWLLRQGPLGEGGILRRWWDGIVNQNQRPQPAQGDGQQQQAQGQAGDVRPGQMPTPAQVAQRLLDEDRQQRNHRLSWLREQIRPAERAVALLIASLWPGVGEAYVRALEAEERRRNEEEVAARRREEEERQRREEEEKQKAEGNATNDAANDHTDASNAGISAESAVAGESSEKGQPPESAGST</sequence>
<accession>A0A9Q9ANQ5</accession>
<name>A0A9Q9ANQ5_9PEZI</name>
<dbReference type="SUPFAM" id="SSF54236">
    <property type="entry name" value="Ubiquitin-like"/>
    <property type="match status" value="1"/>
</dbReference>
<keyword evidence="4 6" id="KW-0472">Membrane</keyword>
<evidence type="ECO:0000259" key="7">
    <source>
        <dbReference type="PROSITE" id="PS50053"/>
    </source>
</evidence>